<dbReference type="AlphaFoldDB" id="A0A1I2R144"/>
<accession>A0A1I2R144</accession>
<proteinExistence type="predicted"/>
<sequence>MGRDAVPCLEPRPLDEGIQQKAGRPLKNRQLGDEHAGPIPAELDGAPLAEFPPEISSGKFPHGAEGAGPPAGRLPSMPGFADGSTSDKSGGRRRRAGEGQGRMAAEKGDGRRERSNSRNSGLHQRGYRMISRFFPFILPSPSLFQILPAVTNRETPRDFGHGSGVIQKGKTLPGHQARSFFRA</sequence>
<feature type="compositionally biased region" description="Low complexity" evidence="1">
    <location>
        <begin position="61"/>
        <end position="71"/>
    </location>
</feature>
<dbReference type="EMBL" id="FOOK01000027">
    <property type="protein sequence ID" value="SFG33743.1"/>
    <property type="molecule type" value="Genomic_DNA"/>
</dbReference>
<evidence type="ECO:0000313" key="2">
    <source>
        <dbReference type="EMBL" id="SFG33743.1"/>
    </source>
</evidence>
<feature type="region of interest" description="Disordered" evidence="1">
    <location>
        <begin position="1"/>
        <end position="123"/>
    </location>
</feature>
<keyword evidence="3" id="KW-1185">Reference proteome</keyword>
<dbReference type="STRING" id="201973.SAMN04488025_12711"/>
<organism evidence="2 3">
    <name type="scientific">Planifilum fulgidum</name>
    <dbReference type="NCBI Taxonomy" id="201973"/>
    <lineage>
        <taxon>Bacteria</taxon>
        <taxon>Bacillati</taxon>
        <taxon>Bacillota</taxon>
        <taxon>Bacilli</taxon>
        <taxon>Bacillales</taxon>
        <taxon>Thermoactinomycetaceae</taxon>
        <taxon>Planifilum</taxon>
    </lineage>
</organism>
<reference evidence="2 3" key="1">
    <citation type="submission" date="2016-10" db="EMBL/GenBank/DDBJ databases">
        <authorList>
            <person name="de Groot N.N."/>
        </authorList>
    </citation>
    <scope>NUCLEOTIDE SEQUENCE [LARGE SCALE GENOMIC DNA]</scope>
    <source>
        <strain evidence="2 3">DSM 44945</strain>
    </source>
</reference>
<gene>
    <name evidence="2" type="ORF">SAMN04488025_12711</name>
</gene>
<protein>
    <submittedName>
        <fullName evidence="2">Uncharacterized protein</fullName>
    </submittedName>
</protein>
<dbReference type="Proteomes" id="UP000198661">
    <property type="component" value="Unassembled WGS sequence"/>
</dbReference>
<feature type="compositionally biased region" description="Basic and acidic residues" evidence="1">
    <location>
        <begin position="104"/>
        <end position="116"/>
    </location>
</feature>
<evidence type="ECO:0000256" key="1">
    <source>
        <dbReference type="SAM" id="MobiDB-lite"/>
    </source>
</evidence>
<evidence type="ECO:0000313" key="3">
    <source>
        <dbReference type="Proteomes" id="UP000198661"/>
    </source>
</evidence>
<name>A0A1I2R144_9BACL</name>